<evidence type="ECO:0000313" key="2">
    <source>
        <dbReference type="Proteomes" id="UP001482620"/>
    </source>
</evidence>
<keyword evidence="2" id="KW-1185">Reference proteome</keyword>
<name>A0ABV0TJG9_9TELE</name>
<organism evidence="1 2">
    <name type="scientific">Ilyodon furcidens</name>
    <name type="common">goldbreast splitfin</name>
    <dbReference type="NCBI Taxonomy" id="33524"/>
    <lineage>
        <taxon>Eukaryota</taxon>
        <taxon>Metazoa</taxon>
        <taxon>Chordata</taxon>
        <taxon>Craniata</taxon>
        <taxon>Vertebrata</taxon>
        <taxon>Euteleostomi</taxon>
        <taxon>Actinopterygii</taxon>
        <taxon>Neopterygii</taxon>
        <taxon>Teleostei</taxon>
        <taxon>Neoteleostei</taxon>
        <taxon>Acanthomorphata</taxon>
        <taxon>Ovalentaria</taxon>
        <taxon>Atherinomorphae</taxon>
        <taxon>Cyprinodontiformes</taxon>
        <taxon>Goodeidae</taxon>
        <taxon>Ilyodon</taxon>
    </lineage>
</organism>
<protein>
    <submittedName>
        <fullName evidence="1">Uncharacterized protein</fullName>
    </submittedName>
</protein>
<reference evidence="1 2" key="1">
    <citation type="submission" date="2021-06" db="EMBL/GenBank/DDBJ databases">
        <authorList>
            <person name="Palmer J.M."/>
        </authorList>
    </citation>
    <scope>NUCLEOTIDE SEQUENCE [LARGE SCALE GENOMIC DNA]</scope>
    <source>
        <strain evidence="2">if_2019</strain>
        <tissue evidence="1">Muscle</tissue>
    </source>
</reference>
<gene>
    <name evidence="1" type="ORF">ILYODFUR_017588</name>
</gene>
<dbReference type="Proteomes" id="UP001482620">
    <property type="component" value="Unassembled WGS sequence"/>
</dbReference>
<accession>A0ABV0TJG9</accession>
<evidence type="ECO:0000313" key="1">
    <source>
        <dbReference type="EMBL" id="MEQ2233029.1"/>
    </source>
</evidence>
<dbReference type="EMBL" id="JAHRIQ010036421">
    <property type="protein sequence ID" value="MEQ2233029.1"/>
    <property type="molecule type" value="Genomic_DNA"/>
</dbReference>
<comment type="caution">
    <text evidence="1">The sequence shown here is derived from an EMBL/GenBank/DDBJ whole genome shotgun (WGS) entry which is preliminary data.</text>
</comment>
<sequence>MDHHILIWEARDSQQTAAQLVLNPFRPQAASKKCSTFSFITLGLNILPASASFKHSNFNIICACHVCVSDMANTANPPVRARTHTHTESNHGWLYLQHWAVITHTNPSSTC</sequence>
<proteinExistence type="predicted"/>